<dbReference type="Proteomes" id="UP000199630">
    <property type="component" value="Unassembled WGS sequence"/>
</dbReference>
<evidence type="ECO:0000259" key="4">
    <source>
        <dbReference type="Pfam" id="PF13458"/>
    </source>
</evidence>
<reference evidence="6" key="1">
    <citation type="submission" date="2016-10" db="EMBL/GenBank/DDBJ databases">
        <authorList>
            <person name="Varghese N."/>
            <person name="Submissions S."/>
        </authorList>
    </citation>
    <scope>NUCLEOTIDE SEQUENCE [LARGE SCALE GENOMIC DNA]</scope>
    <source>
        <strain evidence="6">DSM 26471</strain>
    </source>
</reference>
<dbReference type="AlphaFoldDB" id="A0A1I3UGN8"/>
<dbReference type="NCBIfam" id="TIGR03863">
    <property type="entry name" value="PQQ_ABC_bind"/>
    <property type="match status" value="1"/>
</dbReference>
<keyword evidence="3" id="KW-0029">Amino-acid transport</keyword>
<proteinExistence type="inferred from homology"/>
<name>A0A1I3UGN8_9RHOB</name>
<keyword evidence="2" id="KW-0732">Signal</keyword>
<dbReference type="Gene3D" id="3.40.50.2300">
    <property type="match status" value="2"/>
</dbReference>
<dbReference type="STRING" id="588602.SAMN04487991_3036"/>
<evidence type="ECO:0000256" key="2">
    <source>
        <dbReference type="ARBA" id="ARBA00022729"/>
    </source>
</evidence>
<dbReference type="EMBL" id="FORH01000006">
    <property type="protein sequence ID" value="SFJ81859.1"/>
    <property type="molecule type" value="Genomic_DNA"/>
</dbReference>
<protein>
    <submittedName>
        <fullName evidence="5">Amino acid/amide ABC transporter substrate-binding protein, HAAT family</fullName>
    </submittedName>
</protein>
<dbReference type="PANTHER" id="PTHR30483:SF6">
    <property type="entry name" value="PERIPLASMIC BINDING PROTEIN OF ABC TRANSPORTER FOR NATURAL AMINO ACIDS"/>
    <property type="match status" value="1"/>
</dbReference>
<accession>A0A1I3UGN8</accession>
<dbReference type="GO" id="GO:0006865">
    <property type="term" value="P:amino acid transport"/>
    <property type="evidence" value="ECO:0007669"/>
    <property type="project" value="UniProtKB-KW"/>
</dbReference>
<evidence type="ECO:0000256" key="1">
    <source>
        <dbReference type="ARBA" id="ARBA00010062"/>
    </source>
</evidence>
<evidence type="ECO:0000313" key="5">
    <source>
        <dbReference type="EMBL" id="SFJ81859.1"/>
    </source>
</evidence>
<sequence length="388" mass="42062">MTSMAAMLAATIGATWATGAAALDVSIGYLRFERPPHAVLSNLDPIPERRGIEGAELALGDNRTTGKFLGHDYGLEVISVPFDGDIFAAARAMEADHDLILLDMAAKDMLAIVDAAPAGTLFFNVGSRDPALRDSACRAQLLHAIPSLAIEADALMQVLLAKGWNKLAMIEGPTPQDKALAETYRKSVQKFGLKIVSEASWSFDTDLRRAASREVPLLTQAFKPHDVVLIADAHGDFARYIEHNTWQPRPVAGASGLEAVAWAPVVEQWGAAQLQSRFEHLSGREMTPEDYAAWAAMRTIGEAVTRLGQTDPAELRDYILSDAFELAGFQGRPLSYRHWNGQMRQPIPVVNAHAQVASAPLDGFEHARNPLDTLGIDLAESRCSAFGD</sequence>
<dbReference type="CDD" id="cd06268">
    <property type="entry name" value="PBP1_ABC_transporter_LIVBP-like"/>
    <property type="match status" value="1"/>
</dbReference>
<organism evidence="5 6">
    <name type="scientific">Celeribacter neptunius</name>
    <dbReference type="NCBI Taxonomy" id="588602"/>
    <lineage>
        <taxon>Bacteria</taxon>
        <taxon>Pseudomonadati</taxon>
        <taxon>Pseudomonadota</taxon>
        <taxon>Alphaproteobacteria</taxon>
        <taxon>Rhodobacterales</taxon>
        <taxon>Roseobacteraceae</taxon>
        <taxon>Celeribacter</taxon>
    </lineage>
</organism>
<dbReference type="InterPro" id="IPR028081">
    <property type="entry name" value="Leu-bd"/>
</dbReference>
<feature type="domain" description="Leucine-binding protein" evidence="4">
    <location>
        <begin position="54"/>
        <end position="351"/>
    </location>
</feature>
<evidence type="ECO:0000256" key="3">
    <source>
        <dbReference type="ARBA" id="ARBA00022970"/>
    </source>
</evidence>
<keyword evidence="6" id="KW-1185">Reference proteome</keyword>
<dbReference type="InterPro" id="IPR022478">
    <property type="entry name" value="ABC_transptr_sub-bd_PQQ"/>
</dbReference>
<comment type="similarity">
    <text evidence="1">Belongs to the leucine-binding protein family.</text>
</comment>
<dbReference type="SUPFAM" id="SSF53822">
    <property type="entry name" value="Periplasmic binding protein-like I"/>
    <property type="match status" value="1"/>
</dbReference>
<evidence type="ECO:0000313" key="6">
    <source>
        <dbReference type="Proteomes" id="UP000199630"/>
    </source>
</evidence>
<dbReference type="InterPro" id="IPR028082">
    <property type="entry name" value="Peripla_BP_I"/>
</dbReference>
<gene>
    <name evidence="5" type="ORF">SAMN04487991_3036</name>
</gene>
<keyword evidence="3" id="KW-0813">Transport</keyword>
<dbReference type="PANTHER" id="PTHR30483">
    <property type="entry name" value="LEUCINE-SPECIFIC-BINDING PROTEIN"/>
    <property type="match status" value="1"/>
</dbReference>
<dbReference type="InterPro" id="IPR051010">
    <property type="entry name" value="BCAA_transport"/>
</dbReference>
<dbReference type="Pfam" id="PF13458">
    <property type="entry name" value="Peripla_BP_6"/>
    <property type="match status" value="1"/>
</dbReference>